<keyword evidence="2" id="KW-1185">Reference proteome</keyword>
<dbReference type="EMBL" id="MUGS01000019">
    <property type="protein sequence ID" value="OXG05868.1"/>
    <property type="molecule type" value="Genomic_DNA"/>
</dbReference>
<evidence type="ECO:0000313" key="2">
    <source>
        <dbReference type="Proteomes" id="UP000214684"/>
    </source>
</evidence>
<name>A0A227P9E8_9FLAO</name>
<accession>A0A227P9E8</accession>
<reference evidence="1 2" key="1">
    <citation type="submission" date="2016-11" db="EMBL/GenBank/DDBJ databases">
        <title>Whole genomes of Flavobacteriaceae.</title>
        <authorList>
            <person name="Stine C."/>
            <person name="Li C."/>
            <person name="Tadesse D."/>
        </authorList>
    </citation>
    <scope>NUCLEOTIDE SEQUENCE [LARGE SCALE GENOMIC DNA]</scope>
    <source>
        <strain evidence="1 2">DSM 24704</strain>
    </source>
</reference>
<dbReference type="Proteomes" id="UP000214684">
    <property type="component" value="Unassembled WGS sequence"/>
</dbReference>
<dbReference type="OrthoDB" id="1446962at2"/>
<gene>
    <name evidence="1" type="ORF">B0A64_12035</name>
</gene>
<dbReference type="AlphaFoldDB" id="A0A227P9E8"/>
<sequence length="115" mass="13006">METDKIKKLGDIRALSGKLLNALKPADDKRGMYNAEIRVYGYCELGSVVRNLMKLCIIALDHDSAEVPPTIENQYIDVGLILGIALQLFPVDEFEFLNEITDLFSENNEETEQQE</sequence>
<organism evidence="1 2">
    <name type="scientific">Flavobacterium araucananum</name>
    <dbReference type="NCBI Taxonomy" id="946678"/>
    <lineage>
        <taxon>Bacteria</taxon>
        <taxon>Pseudomonadati</taxon>
        <taxon>Bacteroidota</taxon>
        <taxon>Flavobacteriia</taxon>
        <taxon>Flavobacteriales</taxon>
        <taxon>Flavobacteriaceae</taxon>
        <taxon>Flavobacterium</taxon>
    </lineage>
</organism>
<evidence type="ECO:0000313" key="1">
    <source>
        <dbReference type="EMBL" id="OXG05868.1"/>
    </source>
</evidence>
<comment type="caution">
    <text evidence="1">The sequence shown here is derived from an EMBL/GenBank/DDBJ whole genome shotgun (WGS) entry which is preliminary data.</text>
</comment>
<protein>
    <submittedName>
        <fullName evidence="1">Uncharacterized protein</fullName>
    </submittedName>
</protein>
<proteinExistence type="predicted"/>
<dbReference type="RefSeq" id="WP_089479768.1">
    <property type="nucleotide sequence ID" value="NZ_MUGS01000019.1"/>
</dbReference>